<accession>A0A8H7ZZD2</accession>
<dbReference type="PANTHER" id="PTHR12436:SF3">
    <property type="entry name" value="GERMINAL-CENTER ASSOCIATED NUCLEAR PROTEIN"/>
    <property type="match status" value="1"/>
</dbReference>
<feature type="non-terminal residue" evidence="2">
    <location>
        <position position="1"/>
    </location>
</feature>
<comment type="caution">
    <text evidence="2">The sequence shown here is derived from an EMBL/GenBank/DDBJ whole genome shotgun (WGS) entry which is preliminary data.</text>
</comment>
<gene>
    <name evidence="2" type="ORF">BJ554DRAFT_5975</name>
</gene>
<dbReference type="InterPro" id="IPR045107">
    <property type="entry name" value="SAC3/GANP/THP3"/>
</dbReference>
<dbReference type="PANTHER" id="PTHR12436">
    <property type="entry name" value="80 KDA MCM3-ASSOCIATED PROTEIN"/>
    <property type="match status" value="1"/>
</dbReference>
<feature type="non-terminal residue" evidence="2">
    <location>
        <position position="245"/>
    </location>
</feature>
<dbReference type="GO" id="GO:0006406">
    <property type="term" value="P:mRNA export from nucleus"/>
    <property type="evidence" value="ECO:0007669"/>
    <property type="project" value="TreeGrafter"/>
</dbReference>
<protein>
    <recommendedName>
        <fullName evidence="1">SAC3/GANP/THP3 conserved domain-containing protein</fullName>
    </recommendedName>
</protein>
<dbReference type="Pfam" id="PF03399">
    <property type="entry name" value="SAC3_GANP"/>
    <property type="match status" value="1"/>
</dbReference>
<dbReference type="AlphaFoldDB" id="A0A8H7ZZD2"/>
<keyword evidence="3" id="KW-1185">Reference proteome</keyword>
<evidence type="ECO:0000313" key="2">
    <source>
        <dbReference type="EMBL" id="KAG5461778.1"/>
    </source>
</evidence>
<dbReference type="Proteomes" id="UP000673691">
    <property type="component" value="Unassembled WGS sequence"/>
</dbReference>
<name>A0A8H7ZZD2_9FUNG</name>
<dbReference type="GO" id="GO:0070390">
    <property type="term" value="C:transcription export complex 2"/>
    <property type="evidence" value="ECO:0007669"/>
    <property type="project" value="TreeGrafter"/>
</dbReference>
<evidence type="ECO:0000259" key="1">
    <source>
        <dbReference type="Pfam" id="PF03399"/>
    </source>
</evidence>
<proteinExistence type="predicted"/>
<organism evidence="2 3">
    <name type="scientific">Olpidium bornovanus</name>
    <dbReference type="NCBI Taxonomy" id="278681"/>
    <lineage>
        <taxon>Eukaryota</taxon>
        <taxon>Fungi</taxon>
        <taxon>Fungi incertae sedis</taxon>
        <taxon>Olpidiomycota</taxon>
        <taxon>Olpidiomycotina</taxon>
        <taxon>Olpidiomycetes</taxon>
        <taxon>Olpidiales</taxon>
        <taxon>Olpidiaceae</taxon>
        <taxon>Olpidium</taxon>
    </lineage>
</organism>
<dbReference type="InterPro" id="IPR005062">
    <property type="entry name" value="SAC3/GANP/THP3_conserved"/>
</dbReference>
<sequence>RDNLRKKYVQENKIQDASNPRPLSEAITLVGECEDMCPEFERHEREYQKLVDKLELVLLRVATGSGRRPGRSSGVVRKRGSERDFLARGSHERTTVPGTSRIDHSRAVKAYHRSAAGRMEELPCDIRPPAVLKQTMDYLIDNIMATRPLRECHYFIRDRENVDVSERTARFHILSAHFMCEESAFSMQQENELWCKVLVSLLQIYEDDRAKGKVHANEGEFCAYHLLSHPTDATVEAKIDVLPPD</sequence>
<evidence type="ECO:0000313" key="3">
    <source>
        <dbReference type="Proteomes" id="UP000673691"/>
    </source>
</evidence>
<dbReference type="EMBL" id="JAEFCI010003150">
    <property type="protein sequence ID" value="KAG5461778.1"/>
    <property type="molecule type" value="Genomic_DNA"/>
</dbReference>
<feature type="domain" description="SAC3/GANP/THP3 conserved" evidence="1">
    <location>
        <begin position="36"/>
        <end position="244"/>
    </location>
</feature>
<dbReference type="OrthoDB" id="264795at2759"/>
<reference evidence="2 3" key="1">
    <citation type="journal article" name="Sci. Rep.">
        <title>Genome-scale phylogenetic analyses confirm Olpidium as the closest living zoosporic fungus to the non-flagellated, terrestrial fungi.</title>
        <authorList>
            <person name="Chang Y."/>
            <person name="Rochon D."/>
            <person name="Sekimoto S."/>
            <person name="Wang Y."/>
            <person name="Chovatia M."/>
            <person name="Sandor L."/>
            <person name="Salamov A."/>
            <person name="Grigoriev I.V."/>
            <person name="Stajich J.E."/>
            <person name="Spatafora J.W."/>
        </authorList>
    </citation>
    <scope>NUCLEOTIDE SEQUENCE [LARGE SCALE GENOMIC DNA]</scope>
    <source>
        <strain evidence="2">S191</strain>
    </source>
</reference>
<dbReference type="Gene3D" id="1.25.40.990">
    <property type="match status" value="1"/>
</dbReference>
<dbReference type="GO" id="GO:0005737">
    <property type="term" value="C:cytoplasm"/>
    <property type="evidence" value="ECO:0007669"/>
    <property type="project" value="TreeGrafter"/>
</dbReference>